<dbReference type="KEGG" id="het:BBW65_06690"/>
<evidence type="ECO:0000259" key="1">
    <source>
        <dbReference type="Pfam" id="PF13144"/>
    </source>
</evidence>
<dbReference type="GO" id="GO:0044780">
    <property type="term" value="P:bacterial-type flagellum assembly"/>
    <property type="evidence" value="ECO:0007669"/>
    <property type="project" value="InterPro"/>
</dbReference>
<dbReference type="AlphaFoldDB" id="A0A1B1U6S2"/>
<keyword evidence="3" id="KW-1185">Reference proteome</keyword>
<dbReference type="InterPro" id="IPR017585">
    <property type="entry name" value="SAF_FlgA"/>
</dbReference>
<evidence type="ECO:0000313" key="3">
    <source>
        <dbReference type="Proteomes" id="UP000092884"/>
    </source>
</evidence>
<dbReference type="NCBIfam" id="TIGR03170">
    <property type="entry name" value="flgA_cterm"/>
    <property type="match status" value="1"/>
</dbReference>
<evidence type="ECO:0000313" key="2">
    <source>
        <dbReference type="EMBL" id="ANV98497.1"/>
    </source>
</evidence>
<keyword evidence="2" id="KW-0966">Cell projection</keyword>
<dbReference type="PANTHER" id="PTHR36307">
    <property type="entry name" value="FLAGELLA BASAL BODY P-RING FORMATION PROTEIN FLGA"/>
    <property type="match status" value="1"/>
</dbReference>
<accession>A0A1B1U6S2</accession>
<feature type="domain" description="Flagella basal body P-ring formation protein FlgA SAF" evidence="1">
    <location>
        <begin position="163"/>
        <end position="282"/>
    </location>
</feature>
<dbReference type="STRING" id="222136.BBW65_06690"/>
<reference evidence="3" key="1">
    <citation type="submission" date="2016-07" db="EMBL/GenBank/DDBJ databases">
        <authorList>
            <person name="Florea S."/>
            <person name="Webb J.S."/>
            <person name="Jaromczyk J."/>
            <person name="Schardl C.L."/>
        </authorList>
    </citation>
    <scope>NUCLEOTIDE SEQUENCE [LARGE SCALE GENOMIC DNA]</scope>
    <source>
        <strain evidence="3">MIT 01-6242</strain>
    </source>
</reference>
<gene>
    <name evidence="2" type="ORF">BBW65_06690</name>
</gene>
<keyword evidence="2" id="KW-0282">Flagellum</keyword>
<dbReference type="Proteomes" id="UP000092884">
    <property type="component" value="Chromosome"/>
</dbReference>
<dbReference type="Gene3D" id="2.30.30.760">
    <property type="match status" value="1"/>
</dbReference>
<protein>
    <submittedName>
        <fullName evidence="2">Flagella basal body P-ring formation protein FlgA</fullName>
    </submittedName>
</protein>
<dbReference type="InterPro" id="IPR039246">
    <property type="entry name" value="Flagellar_FlgA"/>
</dbReference>
<dbReference type="OrthoDB" id="5324646at2"/>
<keyword evidence="2" id="KW-0969">Cilium</keyword>
<name>A0A1B1U6S2_9HELI</name>
<dbReference type="Pfam" id="PF13144">
    <property type="entry name" value="ChapFlgA"/>
    <property type="match status" value="1"/>
</dbReference>
<dbReference type="PANTHER" id="PTHR36307:SF1">
    <property type="entry name" value="FLAGELLA BASAL BODY P-RING FORMATION PROTEIN FLGA"/>
    <property type="match status" value="1"/>
</dbReference>
<organism evidence="2 3">
    <name type="scientific">Helicobacter enhydrae</name>
    <dbReference type="NCBI Taxonomy" id="222136"/>
    <lineage>
        <taxon>Bacteria</taxon>
        <taxon>Pseudomonadati</taxon>
        <taxon>Campylobacterota</taxon>
        <taxon>Epsilonproteobacteria</taxon>
        <taxon>Campylobacterales</taxon>
        <taxon>Helicobacteraceae</taxon>
        <taxon>Helicobacter</taxon>
    </lineage>
</organism>
<sequence>MKKIVGFLIAFGVWAQALPSVYYISQDYISSQEIQKNIQEFKIASFGDKFDLEIPAVQIEELFGRYGVKVRFDTQNVRFVYQTPTSLARIQEKIKQTLEQDYSERHLQIQNVILKPMFQNTQQKMLDVKWENKKPKKNRFVVLLVDEKGRENPFLCEVVGEMDVAVGLQDMRPGVILSSSNTQIKKVKFDSESIASFSVINGLQTRSFVRANHIIPSNKVKAVVVVKKGDLLDVVLQDGAVAIEGVLEAMANGSVGEEIIARNPQSKKNIKVKIIAKGKARVL</sequence>
<dbReference type="RefSeq" id="WP_066341307.1">
    <property type="nucleotide sequence ID" value="NZ_CP016503.1"/>
</dbReference>
<proteinExistence type="predicted"/>
<dbReference type="EMBL" id="CP016503">
    <property type="protein sequence ID" value="ANV98497.1"/>
    <property type="molecule type" value="Genomic_DNA"/>
</dbReference>